<comment type="caution">
    <text evidence="2">The sequence shown here is derived from an EMBL/GenBank/DDBJ whole genome shotgun (WGS) entry which is preliminary data.</text>
</comment>
<organism evidence="2 3">
    <name type="scientific">Thalassorhabdus alkalitolerans</name>
    <dbReference type="NCBI Taxonomy" id="2282697"/>
    <lineage>
        <taxon>Bacteria</taxon>
        <taxon>Bacillati</taxon>
        <taxon>Bacillota</taxon>
        <taxon>Bacilli</taxon>
        <taxon>Bacillales</taxon>
        <taxon>Bacillaceae</taxon>
        <taxon>Thalassorhabdus</taxon>
    </lineage>
</organism>
<gene>
    <name evidence="2" type="ORF">ACFPU1_00800</name>
</gene>
<sequence length="202" mass="22043">MISHLELDEVTKDMAVTKNLGGGSLAGVPIMRNNGENYGTLCALDTRPVTFTDKDIELLTTMADILGYVIDLDSANERVQSLSVPIVPIFPGVVVLPIIGEFDQLRAERILEVALAEAHDSSLDYFILDLSGLHQFDSSSAVYLFKIIQSLRLIGSEPVLTGVRPDLAMEAIKQDTHFKDVTVKSNLADALKALGFTLQKNK</sequence>
<dbReference type="Pfam" id="PF01740">
    <property type="entry name" value="STAS"/>
    <property type="match status" value="1"/>
</dbReference>
<evidence type="ECO:0000259" key="1">
    <source>
        <dbReference type="PROSITE" id="PS50801"/>
    </source>
</evidence>
<protein>
    <submittedName>
        <fullName evidence="2">STAS domain-containing protein</fullName>
    </submittedName>
</protein>
<dbReference type="PROSITE" id="PS50801">
    <property type="entry name" value="STAS"/>
    <property type="match status" value="1"/>
</dbReference>
<reference evidence="3" key="1">
    <citation type="journal article" date="2019" name="Int. J. Syst. Evol. Microbiol.">
        <title>The Global Catalogue of Microorganisms (GCM) 10K type strain sequencing project: providing services to taxonomists for standard genome sequencing and annotation.</title>
        <authorList>
            <consortium name="The Broad Institute Genomics Platform"/>
            <consortium name="The Broad Institute Genome Sequencing Center for Infectious Disease"/>
            <person name="Wu L."/>
            <person name="Ma J."/>
        </authorList>
    </citation>
    <scope>NUCLEOTIDE SEQUENCE [LARGE SCALE GENOMIC DNA]</scope>
    <source>
        <strain evidence="3">CECT 7184</strain>
    </source>
</reference>
<keyword evidence="3" id="KW-1185">Reference proteome</keyword>
<dbReference type="InterPro" id="IPR002645">
    <property type="entry name" value="STAS_dom"/>
</dbReference>
<dbReference type="SUPFAM" id="SSF52091">
    <property type="entry name" value="SpoIIaa-like"/>
    <property type="match status" value="1"/>
</dbReference>
<dbReference type="RefSeq" id="WP_385938221.1">
    <property type="nucleotide sequence ID" value="NZ_JBHSOZ010000002.1"/>
</dbReference>
<dbReference type="InterPro" id="IPR051932">
    <property type="entry name" value="Bact_StressResp_Reg"/>
</dbReference>
<dbReference type="Gene3D" id="3.30.450.40">
    <property type="match status" value="1"/>
</dbReference>
<accession>A0ABW0YI01</accession>
<name>A0ABW0YI01_9BACI</name>
<evidence type="ECO:0000313" key="3">
    <source>
        <dbReference type="Proteomes" id="UP001596142"/>
    </source>
</evidence>
<dbReference type="PANTHER" id="PTHR33745">
    <property type="entry name" value="RSBT ANTAGONIST PROTEIN RSBS-RELATED"/>
    <property type="match status" value="1"/>
</dbReference>
<feature type="domain" description="STAS" evidence="1">
    <location>
        <begin position="83"/>
        <end position="194"/>
    </location>
</feature>
<dbReference type="SUPFAM" id="SSF55781">
    <property type="entry name" value="GAF domain-like"/>
    <property type="match status" value="1"/>
</dbReference>
<dbReference type="Gene3D" id="3.30.750.24">
    <property type="entry name" value="STAS domain"/>
    <property type="match status" value="1"/>
</dbReference>
<proteinExistence type="predicted"/>
<dbReference type="Pfam" id="PF01590">
    <property type="entry name" value="GAF"/>
    <property type="match status" value="1"/>
</dbReference>
<dbReference type="EMBL" id="JBHSOZ010000002">
    <property type="protein sequence ID" value="MFC5711311.1"/>
    <property type="molecule type" value="Genomic_DNA"/>
</dbReference>
<dbReference type="CDD" id="cd07041">
    <property type="entry name" value="STAS_RsbR_RsbS_like"/>
    <property type="match status" value="1"/>
</dbReference>
<dbReference type="InterPro" id="IPR029016">
    <property type="entry name" value="GAF-like_dom_sf"/>
</dbReference>
<evidence type="ECO:0000313" key="2">
    <source>
        <dbReference type="EMBL" id="MFC5711311.1"/>
    </source>
</evidence>
<dbReference type="InterPro" id="IPR003018">
    <property type="entry name" value="GAF"/>
</dbReference>
<dbReference type="PANTHER" id="PTHR33745:SF8">
    <property type="entry name" value="BLUE-LIGHT PHOTORECEPTOR"/>
    <property type="match status" value="1"/>
</dbReference>
<dbReference type="InterPro" id="IPR036513">
    <property type="entry name" value="STAS_dom_sf"/>
</dbReference>
<dbReference type="Proteomes" id="UP001596142">
    <property type="component" value="Unassembled WGS sequence"/>
</dbReference>